<dbReference type="InterPro" id="IPR024283">
    <property type="entry name" value="TOC159_MAD"/>
</dbReference>
<dbReference type="Proteomes" id="UP000694864">
    <property type="component" value="Chromosome 8"/>
</dbReference>
<accession>A0ABM0T8Q6</accession>
<feature type="domain" description="Translocase of chloroplast 159/132 membrane anchor" evidence="1">
    <location>
        <begin position="2"/>
        <end position="169"/>
    </location>
</feature>
<dbReference type="GeneID" id="104707847"/>
<reference evidence="3" key="2">
    <citation type="submission" date="2025-08" db="UniProtKB">
        <authorList>
            <consortium name="RefSeq"/>
        </authorList>
    </citation>
    <scope>IDENTIFICATION</scope>
    <source>
        <tissue evidence="3">Leaf</tissue>
    </source>
</reference>
<evidence type="ECO:0000313" key="2">
    <source>
        <dbReference type="Proteomes" id="UP000694864"/>
    </source>
</evidence>
<reference evidence="2" key="1">
    <citation type="journal article" date="2014" name="Nat. Commun.">
        <title>The emerging biofuel crop Camelina sativa retains a highly undifferentiated hexaploid genome structure.</title>
        <authorList>
            <person name="Kagale S."/>
            <person name="Koh C."/>
            <person name="Nixon J."/>
            <person name="Bollina V."/>
            <person name="Clarke W.E."/>
            <person name="Tuteja R."/>
            <person name="Spillane C."/>
            <person name="Robinson S.J."/>
            <person name="Links M.G."/>
            <person name="Clarke C."/>
            <person name="Higgins E.E."/>
            <person name="Huebert T."/>
            <person name="Sharpe A.G."/>
            <person name="Parkin I.A."/>
        </authorList>
    </citation>
    <scope>NUCLEOTIDE SEQUENCE [LARGE SCALE GENOMIC DNA]</scope>
    <source>
        <strain evidence="2">cv. DH55</strain>
    </source>
</reference>
<dbReference type="Pfam" id="PF11886">
    <property type="entry name" value="TOC159_MAD"/>
    <property type="match status" value="1"/>
</dbReference>
<evidence type="ECO:0000259" key="1">
    <source>
        <dbReference type="Pfam" id="PF11886"/>
    </source>
</evidence>
<keyword evidence="2" id="KW-1185">Reference proteome</keyword>
<proteinExistence type="predicted"/>
<organism evidence="2 3">
    <name type="scientific">Camelina sativa</name>
    <name type="common">False flax</name>
    <name type="synonym">Myagrum sativum</name>
    <dbReference type="NCBI Taxonomy" id="90675"/>
    <lineage>
        <taxon>Eukaryota</taxon>
        <taxon>Viridiplantae</taxon>
        <taxon>Streptophyta</taxon>
        <taxon>Embryophyta</taxon>
        <taxon>Tracheophyta</taxon>
        <taxon>Spermatophyta</taxon>
        <taxon>Magnoliopsida</taxon>
        <taxon>eudicotyledons</taxon>
        <taxon>Gunneridae</taxon>
        <taxon>Pentapetalae</taxon>
        <taxon>rosids</taxon>
        <taxon>malvids</taxon>
        <taxon>Brassicales</taxon>
        <taxon>Brassicaceae</taxon>
        <taxon>Camelineae</taxon>
        <taxon>Camelina</taxon>
    </lineage>
</organism>
<evidence type="ECO:0000313" key="3">
    <source>
        <dbReference type="RefSeq" id="XP_010422581.1"/>
    </source>
</evidence>
<gene>
    <name evidence="3" type="primary">LOC104707847</name>
</gene>
<sequence length="180" mass="19441">MAGLLIQGSEQLMYLLKGETKFKDSKRGKMTIGGLVAFIDGNIPFGFKMEKQMAVGKRLVLVGNGGTMRSQGGDTASEANLEARLREADFPIGQNQSHAGLSLTMSKDDLTATANIRSQVSIGRQTKLTGVASLDTKRTGRFSVRASSSDQLQLALMAILPLAMSIYKRIIQSKETDNDL</sequence>
<dbReference type="RefSeq" id="XP_010422581.1">
    <property type="nucleotide sequence ID" value="XM_010424279.2"/>
</dbReference>
<protein>
    <submittedName>
        <fullName evidence="3">Translocase of chloroplast 159, chloroplastic</fullName>
    </submittedName>
</protein>
<name>A0ABM0T8Q6_CAMSA</name>